<evidence type="ECO:0000313" key="2">
    <source>
        <dbReference type="Proteomes" id="UP000525652"/>
    </source>
</evidence>
<evidence type="ECO:0000313" key="1">
    <source>
        <dbReference type="EMBL" id="MBC2600473.1"/>
    </source>
</evidence>
<keyword evidence="2" id="KW-1185">Reference proteome</keyword>
<proteinExistence type="predicted"/>
<sequence length="85" mass="9311">MSGSVWREGFFGSVGSVSEFARARLKAVPHSGWVASAPTVRWSERIGLASSVLWIYGKRFRVCAGKAEGRAPQWVGRFSAHRAMA</sequence>
<protein>
    <submittedName>
        <fullName evidence="1">Uncharacterized protein</fullName>
    </submittedName>
</protein>
<accession>A0A7X1AUX6</accession>
<organism evidence="1 2">
    <name type="scientific">Puniceicoccus vermicola</name>
    <dbReference type="NCBI Taxonomy" id="388746"/>
    <lineage>
        <taxon>Bacteria</taxon>
        <taxon>Pseudomonadati</taxon>
        <taxon>Verrucomicrobiota</taxon>
        <taxon>Opitutia</taxon>
        <taxon>Puniceicoccales</taxon>
        <taxon>Puniceicoccaceae</taxon>
        <taxon>Puniceicoccus</taxon>
    </lineage>
</organism>
<reference evidence="1 2" key="1">
    <citation type="submission" date="2020-07" db="EMBL/GenBank/DDBJ databases">
        <authorList>
            <person name="Feng X."/>
        </authorList>
    </citation>
    <scope>NUCLEOTIDE SEQUENCE [LARGE SCALE GENOMIC DNA]</scope>
    <source>
        <strain evidence="1 2">JCM14086</strain>
    </source>
</reference>
<name>A0A7X1AUX6_9BACT</name>
<gene>
    <name evidence="1" type="ORF">H5P30_01625</name>
</gene>
<dbReference type="AlphaFoldDB" id="A0A7X1AUX6"/>
<dbReference type="EMBL" id="JACHVA010000019">
    <property type="protein sequence ID" value="MBC2600473.1"/>
    <property type="molecule type" value="Genomic_DNA"/>
</dbReference>
<comment type="caution">
    <text evidence="1">The sequence shown here is derived from an EMBL/GenBank/DDBJ whole genome shotgun (WGS) entry which is preliminary data.</text>
</comment>
<dbReference type="RefSeq" id="WP_185691218.1">
    <property type="nucleotide sequence ID" value="NZ_JBEPNX010000001.1"/>
</dbReference>
<dbReference type="Proteomes" id="UP000525652">
    <property type="component" value="Unassembled WGS sequence"/>
</dbReference>